<dbReference type="EMBL" id="CP024963">
    <property type="protein sequence ID" value="ATZ17093.1"/>
    <property type="molecule type" value="Genomic_DNA"/>
</dbReference>
<reference evidence="3" key="2">
    <citation type="journal article" date="2018" name="Elife">
        <title>Firefly genomes illuminate parallel origins of bioluminescence in beetles.</title>
        <authorList>
            <person name="Fallon T.R."/>
            <person name="Lower S.E."/>
            <person name="Chang C.H."/>
            <person name="Bessho-Uehara M."/>
            <person name="Martin G.J."/>
            <person name="Bewick A.J."/>
            <person name="Behringer M."/>
            <person name="Debat H.J."/>
            <person name="Wong I."/>
            <person name="Day J.C."/>
            <person name="Suvorov A."/>
            <person name="Silva C.J."/>
            <person name="Stanger-Hall K.F."/>
            <person name="Hall D.W."/>
            <person name="Schmitz R.J."/>
            <person name="Nelson D.R."/>
            <person name="Lewis S.M."/>
            <person name="Shigenobu S."/>
            <person name="Bybee S.M."/>
            <person name="Larracuente A.M."/>
            <person name="Oba Y."/>
            <person name="Weng J.K."/>
        </authorList>
    </citation>
    <scope>NUCLEOTIDE SEQUENCE</scope>
    <source>
        <strain evidence="3">NJ-2016</strain>
    </source>
</reference>
<dbReference type="GO" id="GO:0045936">
    <property type="term" value="P:negative regulation of phosphate metabolic process"/>
    <property type="evidence" value="ECO:0007669"/>
    <property type="project" value="InterPro"/>
</dbReference>
<evidence type="ECO:0000259" key="1">
    <source>
        <dbReference type="Pfam" id="PF01895"/>
    </source>
</evidence>
<dbReference type="KEGG" id="elj:ELUMI_v1c03680"/>
<evidence type="ECO:0000313" key="2">
    <source>
        <dbReference type="EMBL" id="ATZ17093.1"/>
    </source>
</evidence>
<dbReference type="Pfam" id="PF01895">
    <property type="entry name" value="PhoU"/>
    <property type="match status" value="2"/>
</dbReference>
<gene>
    <name evidence="2" type="primary">phoU</name>
    <name evidence="3" type="ORF">C5T88_04265</name>
    <name evidence="2" type="ORF">ELUMI_v1c03680</name>
</gene>
<dbReference type="OrthoDB" id="9814256at2"/>
<feature type="domain" description="PhoU" evidence="1">
    <location>
        <begin position="19"/>
        <end position="105"/>
    </location>
</feature>
<dbReference type="Proteomes" id="UP000232063">
    <property type="component" value="Chromosome"/>
</dbReference>
<dbReference type="AlphaFoldDB" id="A0A2K8NWU0"/>
<dbReference type="EMBL" id="CP027019">
    <property type="protein sequence ID" value="AVP49755.1"/>
    <property type="molecule type" value="Genomic_DNA"/>
</dbReference>
<dbReference type="InterPro" id="IPR028366">
    <property type="entry name" value="PhoU"/>
</dbReference>
<evidence type="ECO:0000313" key="4">
    <source>
        <dbReference type="Proteomes" id="UP000232063"/>
    </source>
</evidence>
<dbReference type="SUPFAM" id="SSF109755">
    <property type="entry name" value="PhoU-like"/>
    <property type="match status" value="1"/>
</dbReference>
<dbReference type="Proteomes" id="UP000239250">
    <property type="component" value="Chromosome"/>
</dbReference>
<dbReference type="RefSeq" id="WP_025734121.1">
    <property type="nucleotide sequence ID" value="NZ_CP024963.1"/>
</dbReference>
<organism evidence="2 4">
    <name type="scientific">Williamsoniiplasma luminosum</name>
    <dbReference type="NCBI Taxonomy" id="214888"/>
    <lineage>
        <taxon>Bacteria</taxon>
        <taxon>Bacillati</taxon>
        <taxon>Mycoplasmatota</taxon>
        <taxon>Mollicutes</taxon>
        <taxon>Entomoplasmatales</taxon>
        <taxon>Williamsoniiplasma</taxon>
    </lineage>
</organism>
<feature type="domain" description="PhoU" evidence="1">
    <location>
        <begin position="121"/>
        <end position="205"/>
    </location>
</feature>
<keyword evidence="4" id="KW-1185">Reference proteome</keyword>
<evidence type="ECO:0000313" key="5">
    <source>
        <dbReference type="Proteomes" id="UP000239250"/>
    </source>
</evidence>
<accession>A0A2K8NWU0</accession>
<reference evidence="5" key="3">
    <citation type="submission" date="2018-02" db="EMBL/GenBank/DDBJ databases">
        <title>Firefly genomes illuminate parallel origins of bioluminescence in beetles.</title>
        <authorList>
            <person name="Fallon T.R."/>
            <person name="Lower S.E.S."/>
            <person name="Behringer M."/>
            <person name="Weng J.-K."/>
        </authorList>
    </citation>
    <scope>NUCLEOTIDE SEQUENCE [LARGE SCALE GENOMIC DNA]</scope>
</reference>
<dbReference type="NCBIfam" id="TIGR02135">
    <property type="entry name" value="phoU_full"/>
    <property type="match status" value="1"/>
</dbReference>
<evidence type="ECO:0000313" key="3">
    <source>
        <dbReference type="EMBL" id="AVP49755.1"/>
    </source>
</evidence>
<name>A0A2K8NWU0_9MOLU</name>
<dbReference type="InterPro" id="IPR026022">
    <property type="entry name" value="PhoU_dom"/>
</dbReference>
<proteinExistence type="predicted"/>
<protein>
    <submittedName>
        <fullName evidence="2">Phosphate transport system regulator PhoU</fullName>
    </submittedName>
    <submittedName>
        <fullName evidence="3">Phosphate transport system regulatory protein PhoU</fullName>
    </submittedName>
</protein>
<dbReference type="InterPro" id="IPR038078">
    <property type="entry name" value="PhoU-like_sf"/>
</dbReference>
<reference evidence="2 4" key="1">
    <citation type="submission" date="2017-11" db="EMBL/GenBank/DDBJ databases">
        <title>Genome sequence of Entomoplasma luminosum PIMN-1 (ATCC 49195).</title>
        <authorList>
            <person name="Lo W.-S."/>
            <person name="Gasparich G.E."/>
            <person name="Kuo C.-H."/>
        </authorList>
    </citation>
    <scope>NUCLEOTIDE SEQUENCE [LARGE SCALE GENOMIC DNA]</scope>
    <source>
        <strain evidence="2 4">PIMN-1</strain>
    </source>
</reference>
<sequence>MSINKILDRDIEQIKRLIYEMIYETKIQYASAFEVVQTDNLELANKTIQNDQKINDMLNAFTNIALWKIIKQRLTAGDLRMAIGSILIAREIEIIADYAKKICKYFVLYTPAKEDIQAIIVMFNMVIKMLDLVSALFNDYDSDQKNKVIEIEQELNNKFHEFNLDLFYKIRSAKTDAHALVYFEQIGKLKNLQRAGDHLVSIQEILVFIRTGSFVELTHNDPDLPNEDDE</sequence>
<dbReference type="Gene3D" id="1.20.58.220">
    <property type="entry name" value="Phosphate transport system protein phou homolog 2, domain 2"/>
    <property type="match status" value="1"/>
</dbReference>
<dbReference type="PANTHER" id="PTHR42930">
    <property type="entry name" value="PHOSPHATE-SPECIFIC TRANSPORT SYSTEM ACCESSORY PROTEIN PHOU"/>
    <property type="match status" value="1"/>
</dbReference>
<dbReference type="GO" id="GO:0030643">
    <property type="term" value="P:intracellular phosphate ion homeostasis"/>
    <property type="evidence" value="ECO:0007669"/>
    <property type="project" value="InterPro"/>
</dbReference>
<dbReference type="PANTHER" id="PTHR42930:SF3">
    <property type="entry name" value="PHOSPHATE-SPECIFIC TRANSPORT SYSTEM ACCESSORY PROTEIN PHOU"/>
    <property type="match status" value="1"/>
</dbReference>